<evidence type="ECO:0000313" key="4">
    <source>
        <dbReference type="Proteomes" id="UP000216624"/>
    </source>
</evidence>
<feature type="chain" id="PRO_5044571704" evidence="1">
    <location>
        <begin position="22"/>
        <end position="109"/>
    </location>
</feature>
<reference evidence="4" key="2">
    <citation type="submission" date="2017-08" db="EMBL/GenBank/DDBJ databases">
        <authorList>
            <person name="Fierst J.L."/>
        </authorList>
    </citation>
    <scope>NUCLEOTIDE SEQUENCE [LARGE SCALE GENOMIC DNA]</scope>
    <source>
        <strain evidence="4">PX439</strain>
    </source>
</reference>
<dbReference type="Proteomes" id="UP000483820">
    <property type="component" value="Chromosome X"/>
</dbReference>
<feature type="signal peptide" evidence="1">
    <location>
        <begin position="1"/>
        <end position="21"/>
    </location>
</feature>
<dbReference type="EMBL" id="WUAV01000006">
    <property type="protein sequence ID" value="KAF1746987.1"/>
    <property type="molecule type" value="Genomic_DNA"/>
</dbReference>
<evidence type="ECO:0000313" key="3">
    <source>
        <dbReference type="EMBL" id="OZF91525.1"/>
    </source>
</evidence>
<proteinExistence type="predicted"/>
<sequence length="109" mass="12463">MLSFSRLTFVLLVSACVMAMAAPKQMVFGFGKRSIDMSEMPEDVPMKRYKPRSFAMGFGKRAAMRSFNMGFGKRSAEPQFDNEEMPAFFEEETPVFIQKRKLIMGLGKR</sequence>
<dbReference type="EMBL" id="NMWX01000019">
    <property type="protein sequence ID" value="OZF91525.1"/>
    <property type="molecule type" value="Genomic_DNA"/>
</dbReference>
<name>A0A261A1V9_CAERE</name>
<reference evidence="2 5" key="3">
    <citation type="submission" date="2019-12" db="EMBL/GenBank/DDBJ databases">
        <title>Chromosome-level assembly of the Caenorhabditis remanei genome.</title>
        <authorList>
            <person name="Teterina A.A."/>
            <person name="Willis J.H."/>
            <person name="Phillips P.C."/>
        </authorList>
    </citation>
    <scope>NUCLEOTIDE SEQUENCE [LARGE SCALE GENOMIC DNA]</scope>
    <source>
        <strain evidence="2 5">PX506</strain>
        <tissue evidence="2">Whole organism</tissue>
    </source>
</reference>
<evidence type="ECO:0000256" key="1">
    <source>
        <dbReference type="SAM" id="SignalP"/>
    </source>
</evidence>
<organism evidence="3 4">
    <name type="scientific">Caenorhabditis remanei</name>
    <name type="common">Caenorhabditis vulgaris</name>
    <dbReference type="NCBI Taxonomy" id="31234"/>
    <lineage>
        <taxon>Eukaryota</taxon>
        <taxon>Metazoa</taxon>
        <taxon>Ecdysozoa</taxon>
        <taxon>Nematoda</taxon>
        <taxon>Chromadorea</taxon>
        <taxon>Rhabditida</taxon>
        <taxon>Rhabditina</taxon>
        <taxon>Rhabditomorpha</taxon>
        <taxon>Rhabditoidea</taxon>
        <taxon>Rhabditidae</taxon>
        <taxon>Peloderinae</taxon>
        <taxon>Caenorhabditis</taxon>
    </lineage>
</organism>
<dbReference type="AlphaFoldDB" id="A0A261A1V9"/>
<evidence type="ECO:0000313" key="2">
    <source>
        <dbReference type="EMBL" id="KAF1746987.1"/>
    </source>
</evidence>
<keyword evidence="1" id="KW-0732">Signal</keyword>
<evidence type="ECO:0000313" key="5">
    <source>
        <dbReference type="Proteomes" id="UP000483820"/>
    </source>
</evidence>
<protein>
    <submittedName>
        <fullName evidence="3">Uncharacterized protein</fullName>
    </submittedName>
</protein>
<dbReference type="Proteomes" id="UP000216624">
    <property type="component" value="Unassembled WGS sequence"/>
</dbReference>
<comment type="caution">
    <text evidence="3">The sequence shown here is derived from an EMBL/GenBank/DDBJ whole genome shotgun (WGS) entry which is preliminary data.</text>
</comment>
<feature type="non-terminal residue" evidence="3">
    <location>
        <position position="1"/>
    </location>
</feature>
<gene>
    <name evidence="3" type="ORF">FL82_21083</name>
    <name evidence="2" type="ORF">GCK72_023445</name>
</gene>
<keyword evidence="4" id="KW-1185">Reference proteome</keyword>
<reference evidence="3" key="1">
    <citation type="submission" date="2017-08" db="EMBL/GenBank/DDBJ databases">
        <authorList>
            <person name="de Groot N.N."/>
        </authorList>
    </citation>
    <scope>NUCLEOTIDE SEQUENCE [LARGE SCALE GENOMIC DNA]</scope>
    <source>
        <strain evidence="3">PX439</strain>
    </source>
</reference>
<accession>A0A261A1V9</accession>